<evidence type="ECO:0000313" key="7">
    <source>
        <dbReference type="Proteomes" id="UP001519290"/>
    </source>
</evidence>
<dbReference type="InterPro" id="IPR003593">
    <property type="entry name" value="AAA+_ATPase"/>
</dbReference>
<reference evidence="6 7" key="1">
    <citation type="submission" date="2021-03" db="EMBL/GenBank/DDBJ databases">
        <title>Sequencing the genomes of 1000 actinobacteria strains.</title>
        <authorList>
            <person name="Klenk H.-P."/>
        </authorList>
    </citation>
    <scope>NUCLEOTIDE SEQUENCE [LARGE SCALE GENOMIC DNA]</scope>
    <source>
        <strain evidence="6 7">DSM 14566</strain>
    </source>
</reference>
<feature type="compositionally biased region" description="Low complexity" evidence="4">
    <location>
        <begin position="39"/>
        <end position="62"/>
    </location>
</feature>
<dbReference type="PANTHER" id="PTHR24220:SF685">
    <property type="entry name" value="ABC TRANSPORTER RELATED"/>
    <property type="match status" value="1"/>
</dbReference>
<dbReference type="InterPro" id="IPR027417">
    <property type="entry name" value="P-loop_NTPase"/>
</dbReference>
<keyword evidence="3 6" id="KW-0067">ATP-binding</keyword>
<keyword evidence="2" id="KW-0547">Nucleotide-binding</keyword>
<dbReference type="PROSITE" id="PS50893">
    <property type="entry name" value="ABC_TRANSPORTER_2"/>
    <property type="match status" value="1"/>
</dbReference>
<comment type="caution">
    <text evidence="6">The sequence shown here is derived from an EMBL/GenBank/DDBJ whole genome shotgun (WGS) entry which is preliminary data.</text>
</comment>
<name>A0ABS4X3M4_9MICO</name>
<organism evidence="6 7">
    <name type="scientific">Brachybacterium sacelli</name>
    <dbReference type="NCBI Taxonomy" id="173364"/>
    <lineage>
        <taxon>Bacteria</taxon>
        <taxon>Bacillati</taxon>
        <taxon>Actinomycetota</taxon>
        <taxon>Actinomycetes</taxon>
        <taxon>Micrococcales</taxon>
        <taxon>Dermabacteraceae</taxon>
        <taxon>Brachybacterium</taxon>
    </lineage>
</organism>
<dbReference type="InterPro" id="IPR017911">
    <property type="entry name" value="MacB-like_ATP-bd"/>
</dbReference>
<evidence type="ECO:0000256" key="3">
    <source>
        <dbReference type="ARBA" id="ARBA00022840"/>
    </source>
</evidence>
<dbReference type="Proteomes" id="UP001519290">
    <property type="component" value="Unassembled WGS sequence"/>
</dbReference>
<dbReference type="RefSeq" id="WP_245354563.1">
    <property type="nucleotide sequence ID" value="NZ_BAAAJW010000005.1"/>
</dbReference>
<proteinExistence type="predicted"/>
<dbReference type="PROSITE" id="PS00211">
    <property type="entry name" value="ABC_TRANSPORTER_1"/>
    <property type="match status" value="1"/>
</dbReference>
<sequence>MNSAPLTSSFPSGPAPDPTTASGPVPASGPAGTQIDGTAPAPAAQPAQPDAAQPYPASTAAPAGPPPVHPAPVLSARRLAMTYGEQGTATHALDGVDLDIARADSLAVMGPSGCGKTTLLHILAGILRPTSGTVQHDGADLATLGDRARTRLRRNDFGFVFQDGQLLPELSALENVILPRMLAGVSRRTASAEARTWLDRLGLQGMHDRRPTQLSGGQAQRVAIARALAGRPSVVFADEPTGALDQGTGQAVLQILVDSCRTSGASLVMVTHDAQVAAACRRTVAMRDGRIAQEFVRPAAQAPREQTVQHTAVAR</sequence>
<accession>A0ABS4X3M4</accession>
<dbReference type="SUPFAM" id="SSF52540">
    <property type="entry name" value="P-loop containing nucleoside triphosphate hydrolases"/>
    <property type="match status" value="1"/>
</dbReference>
<feature type="compositionally biased region" description="Polar residues" evidence="4">
    <location>
        <begin position="1"/>
        <end position="11"/>
    </location>
</feature>
<feature type="region of interest" description="Disordered" evidence="4">
    <location>
        <begin position="1"/>
        <end position="72"/>
    </location>
</feature>
<dbReference type="GO" id="GO:0005524">
    <property type="term" value="F:ATP binding"/>
    <property type="evidence" value="ECO:0007669"/>
    <property type="project" value="UniProtKB-KW"/>
</dbReference>
<evidence type="ECO:0000259" key="5">
    <source>
        <dbReference type="PROSITE" id="PS50893"/>
    </source>
</evidence>
<dbReference type="Pfam" id="PF00005">
    <property type="entry name" value="ABC_tran"/>
    <property type="match status" value="1"/>
</dbReference>
<evidence type="ECO:0000256" key="1">
    <source>
        <dbReference type="ARBA" id="ARBA00022448"/>
    </source>
</evidence>
<dbReference type="InterPro" id="IPR015854">
    <property type="entry name" value="ABC_transpr_LolD-like"/>
</dbReference>
<dbReference type="PANTHER" id="PTHR24220">
    <property type="entry name" value="IMPORT ATP-BINDING PROTEIN"/>
    <property type="match status" value="1"/>
</dbReference>
<gene>
    <name evidence="6" type="ORF">JOF43_002987</name>
</gene>
<dbReference type="EMBL" id="JAGIOD010000002">
    <property type="protein sequence ID" value="MBP2382998.1"/>
    <property type="molecule type" value="Genomic_DNA"/>
</dbReference>
<protein>
    <submittedName>
        <fullName evidence="6">ABC transport system ATP-binding protein</fullName>
    </submittedName>
</protein>
<keyword evidence="1" id="KW-0813">Transport</keyword>
<dbReference type="CDD" id="cd03255">
    <property type="entry name" value="ABC_MJ0796_LolCDE_FtsE"/>
    <property type="match status" value="1"/>
</dbReference>
<feature type="domain" description="ABC transporter" evidence="5">
    <location>
        <begin position="74"/>
        <end position="313"/>
    </location>
</feature>
<dbReference type="Gene3D" id="3.40.50.300">
    <property type="entry name" value="P-loop containing nucleotide triphosphate hydrolases"/>
    <property type="match status" value="1"/>
</dbReference>
<dbReference type="SMART" id="SM00382">
    <property type="entry name" value="AAA"/>
    <property type="match status" value="1"/>
</dbReference>
<dbReference type="InterPro" id="IPR017871">
    <property type="entry name" value="ABC_transporter-like_CS"/>
</dbReference>
<keyword evidence="7" id="KW-1185">Reference proteome</keyword>
<evidence type="ECO:0000313" key="6">
    <source>
        <dbReference type="EMBL" id="MBP2382998.1"/>
    </source>
</evidence>
<evidence type="ECO:0000256" key="2">
    <source>
        <dbReference type="ARBA" id="ARBA00022741"/>
    </source>
</evidence>
<evidence type="ECO:0000256" key="4">
    <source>
        <dbReference type="SAM" id="MobiDB-lite"/>
    </source>
</evidence>
<dbReference type="InterPro" id="IPR003439">
    <property type="entry name" value="ABC_transporter-like_ATP-bd"/>
</dbReference>